<dbReference type="InterPro" id="IPR006283">
    <property type="entry name" value="ThiL-like"/>
</dbReference>
<feature type="binding site" evidence="1">
    <location>
        <position position="82"/>
    </location>
    <ligand>
        <name>Mg(2+)</name>
        <dbReference type="ChEBI" id="CHEBI:18420"/>
        <label>4</label>
    </ligand>
</feature>
<dbReference type="NCBIfam" id="NF004351">
    <property type="entry name" value="PRK05731.1-4"/>
    <property type="match status" value="1"/>
</dbReference>
<feature type="binding site" evidence="1">
    <location>
        <position position="289"/>
    </location>
    <ligand>
        <name>substrate</name>
    </ligand>
</feature>
<dbReference type="InterPro" id="IPR016188">
    <property type="entry name" value="PurM-like_N"/>
</dbReference>
<feature type="binding site" evidence="1">
    <location>
        <position position="82"/>
    </location>
    <ligand>
        <name>Mg(2+)</name>
        <dbReference type="ChEBI" id="CHEBI:18420"/>
        <label>2</label>
    </ligand>
</feature>
<dbReference type="InterPro" id="IPR010918">
    <property type="entry name" value="PurM-like_C_dom"/>
</dbReference>
<keyword evidence="1" id="KW-0479">Metal-binding</keyword>
<comment type="caution">
    <text evidence="1">Lacks conserved residue(s) required for the propagation of feature annotation.</text>
</comment>
<keyword evidence="1" id="KW-0460">Magnesium</keyword>
<feature type="binding site" evidence="1">
    <location>
        <position position="37"/>
    </location>
    <ligand>
        <name>Mg(2+)</name>
        <dbReference type="ChEBI" id="CHEBI:18420"/>
        <label>4</label>
    </ligand>
</feature>
<dbReference type="Gene3D" id="3.30.1330.10">
    <property type="entry name" value="PurM-like, N-terminal domain"/>
    <property type="match status" value="1"/>
</dbReference>
<feature type="binding site" evidence="1">
    <location>
        <position position="333"/>
    </location>
    <ligand>
        <name>substrate</name>
    </ligand>
</feature>
<dbReference type="EMBL" id="JALXSQ010000002">
    <property type="protein sequence ID" value="MCT2041864.1"/>
    <property type="molecule type" value="Genomic_DNA"/>
</dbReference>
<dbReference type="Proteomes" id="UP001525379">
    <property type="component" value="Unassembled WGS sequence"/>
</dbReference>
<keyword evidence="1 4" id="KW-0418">Kinase</keyword>
<evidence type="ECO:0000259" key="2">
    <source>
        <dbReference type="Pfam" id="PF00586"/>
    </source>
</evidence>
<sequence>MPSTGTTVAQLGERGLLTRVLANIPASRDAELGAGDDAAVLHAPDGRVVITVDTMNEGPDFRRDWSSGEDLGRKAIASNLADIAAMGARPTGLVIALALPGSLPDAWVEDFARGLSCALDECAPGVGIVGGDLATAERIQISVTAFGDLERRAPVVRSGARSGDVIALAGDAGRSAAGLALLAAYANDEPLEQLRESCGPGGTALLAAQLRPVAPIAAGPAAARASASAMMDVSDGLLLDAHRMAEASNVTMRFERALLEPFAERLARELSESPGLPDDPLELVLRGGEDHALLATFPVDVVLPEAFTRIGEVLPPEPSRLLLDDEGREPIGWDPFSN</sequence>
<feature type="domain" description="PurM-like N-terminal" evidence="2">
    <location>
        <begin position="35"/>
        <end position="147"/>
    </location>
</feature>
<dbReference type="InterPro" id="IPR036676">
    <property type="entry name" value="PurM-like_C_sf"/>
</dbReference>
<feature type="domain" description="PurM-like C-terminal" evidence="3">
    <location>
        <begin position="161"/>
        <end position="267"/>
    </location>
</feature>
<dbReference type="SUPFAM" id="SSF56042">
    <property type="entry name" value="PurM C-terminal domain-like"/>
    <property type="match status" value="1"/>
</dbReference>
<dbReference type="Pfam" id="PF00586">
    <property type="entry name" value="AIRS"/>
    <property type="match status" value="1"/>
</dbReference>
<feature type="binding site" evidence="1">
    <location>
        <begin position="131"/>
        <end position="132"/>
    </location>
    <ligand>
        <name>ATP</name>
        <dbReference type="ChEBI" id="CHEBI:30616"/>
    </ligand>
</feature>
<accession>A0ABT2HU74</accession>
<comment type="miscellaneous">
    <text evidence="1">Reaction mechanism of ThiL seems to utilize a direct, inline transfer of the gamma-phosphate of ATP to TMP rather than a phosphorylated enzyme intermediate.</text>
</comment>
<comment type="caution">
    <text evidence="4">The sequence shown here is derived from an EMBL/GenBank/DDBJ whole genome shotgun (WGS) entry which is preliminary data.</text>
</comment>
<dbReference type="NCBIfam" id="TIGR01379">
    <property type="entry name" value="thiL"/>
    <property type="match status" value="1"/>
</dbReference>
<dbReference type="EC" id="2.7.4.16" evidence="1"/>
<proteinExistence type="inferred from homology"/>
<keyword evidence="1 4" id="KW-0808">Transferase</keyword>
<feature type="binding site" evidence="1">
    <location>
        <position position="53"/>
    </location>
    <ligand>
        <name>Mg(2+)</name>
        <dbReference type="ChEBI" id="CHEBI:18420"/>
        <label>1</label>
    </ligand>
</feature>
<evidence type="ECO:0000313" key="4">
    <source>
        <dbReference type="EMBL" id="MCT2041864.1"/>
    </source>
</evidence>
<feature type="binding site" evidence="1">
    <location>
        <position position="53"/>
    </location>
    <ligand>
        <name>Mg(2+)</name>
        <dbReference type="ChEBI" id="CHEBI:18420"/>
        <label>2</label>
    </ligand>
</feature>
<comment type="catalytic activity">
    <reaction evidence="1">
        <text>thiamine phosphate + ATP = thiamine diphosphate + ADP</text>
        <dbReference type="Rhea" id="RHEA:15913"/>
        <dbReference type="ChEBI" id="CHEBI:30616"/>
        <dbReference type="ChEBI" id="CHEBI:37575"/>
        <dbReference type="ChEBI" id="CHEBI:58937"/>
        <dbReference type="ChEBI" id="CHEBI:456216"/>
        <dbReference type="EC" id="2.7.4.16"/>
    </reaction>
</comment>
<dbReference type="InterPro" id="IPR036921">
    <property type="entry name" value="PurM-like_N_sf"/>
</dbReference>
<dbReference type="RefSeq" id="WP_206395055.1">
    <property type="nucleotide sequence ID" value="NZ_JAFDPW010000002.1"/>
</dbReference>
<keyword evidence="1" id="KW-0547">Nucleotide-binding</keyword>
<evidence type="ECO:0000313" key="5">
    <source>
        <dbReference type="Proteomes" id="UP001525379"/>
    </source>
</evidence>
<dbReference type="Gene3D" id="3.90.650.10">
    <property type="entry name" value="PurM-like C-terminal domain"/>
    <property type="match status" value="1"/>
</dbReference>
<comment type="pathway">
    <text evidence="1">Cofactor biosynthesis; thiamine diphosphate biosynthesis; thiamine diphosphate from thiamine phosphate: step 1/1.</text>
</comment>
<dbReference type="GO" id="GO:0009030">
    <property type="term" value="F:thiamine-phosphate kinase activity"/>
    <property type="evidence" value="ECO:0007669"/>
    <property type="project" value="UniProtKB-EC"/>
</dbReference>
<protein>
    <recommendedName>
        <fullName evidence="1">Thiamine-monophosphate kinase</fullName>
        <shortName evidence="1">TMP kinase</shortName>
        <shortName evidence="1">Thiamine-phosphate kinase</shortName>
        <ecNumber evidence="1">2.7.4.16</ecNumber>
    </recommendedName>
</protein>
<feature type="binding site" evidence="1">
    <location>
        <position position="82"/>
    </location>
    <ligand>
        <name>Mg(2+)</name>
        <dbReference type="ChEBI" id="CHEBI:18420"/>
        <label>3</label>
    </ligand>
</feature>
<evidence type="ECO:0000259" key="3">
    <source>
        <dbReference type="Pfam" id="PF02769"/>
    </source>
</evidence>
<gene>
    <name evidence="1" type="primary">thiL</name>
    <name evidence="4" type="ORF">M3D15_00680</name>
</gene>
<dbReference type="PANTHER" id="PTHR30270">
    <property type="entry name" value="THIAMINE-MONOPHOSPHATE KINASE"/>
    <property type="match status" value="1"/>
</dbReference>
<feature type="binding site" evidence="1">
    <location>
        <position position="132"/>
    </location>
    <ligand>
        <name>Mg(2+)</name>
        <dbReference type="ChEBI" id="CHEBI:18420"/>
        <label>1</label>
    </ligand>
</feature>
<comment type="function">
    <text evidence="1">Catalyzes the ATP-dependent phosphorylation of thiamine-monophosphate (TMP) to form thiamine-pyrophosphate (TPP), the active form of vitamin B1.</text>
</comment>
<dbReference type="Pfam" id="PF02769">
    <property type="entry name" value="AIRS_C"/>
    <property type="match status" value="1"/>
</dbReference>
<feature type="binding site" evidence="1">
    <location>
        <position position="60"/>
    </location>
    <ligand>
        <name>substrate</name>
    </ligand>
</feature>
<keyword evidence="5" id="KW-1185">Reference proteome</keyword>
<dbReference type="PANTHER" id="PTHR30270:SF0">
    <property type="entry name" value="THIAMINE-MONOPHOSPHATE KINASE"/>
    <property type="match status" value="1"/>
</dbReference>
<feature type="binding site" evidence="1">
    <location>
        <position position="51"/>
    </location>
    <ligand>
        <name>Mg(2+)</name>
        <dbReference type="ChEBI" id="CHEBI:18420"/>
        <label>4</label>
    </ligand>
</feature>
<feature type="binding site" evidence="1">
    <location>
        <position position="157"/>
    </location>
    <ligand>
        <name>ATP</name>
        <dbReference type="ChEBI" id="CHEBI:30616"/>
    </ligand>
</feature>
<keyword evidence="1" id="KW-0067">ATP-binding</keyword>
<keyword evidence="1" id="KW-0784">Thiamine biosynthesis</keyword>
<feature type="binding site" evidence="1">
    <location>
        <position position="37"/>
    </location>
    <ligand>
        <name>Mg(2+)</name>
        <dbReference type="ChEBI" id="CHEBI:18420"/>
        <label>3</label>
    </ligand>
</feature>
<dbReference type="HAMAP" id="MF_02128">
    <property type="entry name" value="TMP_kinase"/>
    <property type="match status" value="1"/>
</dbReference>
<dbReference type="SUPFAM" id="SSF55326">
    <property type="entry name" value="PurM N-terminal domain-like"/>
    <property type="match status" value="1"/>
</dbReference>
<feature type="binding site" evidence="1">
    <location>
        <position position="232"/>
    </location>
    <ligand>
        <name>Mg(2+)</name>
        <dbReference type="ChEBI" id="CHEBI:18420"/>
        <label>3</label>
    </ligand>
</feature>
<dbReference type="PIRSF" id="PIRSF005303">
    <property type="entry name" value="Thiam_monoph_kin"/>
    <property type="match status" value="1"/>
</dbReference>
<dbReference type="CDD" id="cd02194">
    <property type="entry name" value="ThiL"/>
    <property type="match status" value="1"/>
</dbReference>
<feature type="binding site" evidence="1">
    <location>
        <position position="234"/>
    </location>
    <ligand>
        <name>ATP</name>
        <dbReference type="ChEBI" id="CHEBI:30616"/>
    </ligand>
</feature>
<reference evidence="4 5" key="1">
    <citation type="submission" date="2022-04" db="EMBL/GenBank/DDBJ databases">
        <title>Human microbiome associated bacterial genomes.</title>
        <authorList>
            <person name="Sandstrom S."/>
            <person name="Salamzade R."/>
            <person name="Kalan L.R."/>
        </authorList>
    </citation>
    <scope>NUCLEOTIDE SEQUENCE [LARGE SCALE GENOMIC DNA]</scope>
    <source>
        <strain evidence="5">p3-SID1799</strain>
    </source>
</reference>
<feature type="binding site" evidence="1">
    <location>
        <position position="235"/>
    </location>
    <ligand>
        <name>Mg(2+)</name>
        <dbReference type="ChEBI" id="CHEBI:18420"/>
        <label>5</label>
    </ligand>
</feature>
<comment type="similarity">
    <text evidence="1">Belongs to the thiamine-monophosphate kinase family.</text>
</comment>
<evidence type="ECO:0000256" key="1">
    <source>
        <dbReference type="HAMAP-Rule" id="MF_02128"/>
    </source>
</evidence>
<organism evidence="4 5">
    <name type="scientific">Pseudoclavibacter albus</name>
    <dbReference type="NCBI Taxonomy" id="272241"/>
    <lineage>
        <taxon>Bacteria</taxon>
        <taxon>Bacillati</taxon>
        <taxon>Actinomycetota</taxon>
        <taxon>Actinomycetes</taxon>
        <taxon>Micrococcales</taxon>
        <taxon>Microbacteriaceae</taxon>
        <taxon>Pseudoclavibacter</taxon>
    </lineage>
</organism>
<name>A0ABT2HU74_9MICO</name>